<name>K3XTM9_SETIT</name>
<dbReference type="InParanoid" id="K3XTM9"/>
<evidence type="ECO:0000313" key="1">
    <source>
        <dbReference type="EnsemblPlants" id="KQL08023"/>
    </source>
</evidence>
<proteinExistence type="predicted"/>
<keyword evidence="2" id="KW-1185">Reference proteome</keyword>
<reference evidence="1" key="2">
    <citation type="submission" date="2018-08" db="UniProtKB">
        <authorList>
            <consortium name="EnsemblPlants"/>
        </authorList>
    </citation>
    <scope>IDENTIFICATION</scope>
    <source>
        <strain evidence="1">Yugu1</strain>
    </source>
</reference>
<organism evidence="1 2">
    <name type="scientific">Setaria italica</name>
    <name type="common">Foxtail millet</name>
    <name type="synonym">Panicum italicum</name>
    <dbReference type="NCBI Taxonomy" id="4555"/>
    <lineage>
        <taxon>Eukaryota</taxon>
        <taxon>Viridiplantae</taxon>
        <taxon>Streptophyta</taxon>
        <taxon>Embryophyta</taxon>
        <taxon>Tracheophyta</taxon>
        <taxon>Spermatophyta</taxon>
        <taxon>Magnoliopsida</taxon>
        <taxon>Liliopsida</taxon>
        <taxon>Poales</taxon>
        <taxon>Poaceae</taxon>
        <taxon>PACMAD clade</taxon>
        <taxon>Panicoideae</taxon>
        <taxon>Panicodae</taxon>
        <taxon>Paniceae</taxon>
        <taxon>Cenchrinae</taxon>
        <taxon>Setaria</taxon>
    </lineage>
</organism>
<dbReference type="HOGENOM" id="CLU_2473249_0_0_1"/>
<dbReference type="EnsemblPlants" id="KQL08023">
    <property type="protein sequence ID" value="KQL08023"/>
    <property type="gene ID" value="SETIT_005286mg"/>
</dbReference>
<dbReference type="Proteomes" id="UP000004995">
    <property type="component" value="Unassembled WGS sequence"/>
</dbReference>
<reference evidence="2" key="1">
    <citation type="journal article" date="2012" name="Nat. Biotechnol.">
        <title>Reference genome sequence of the model plant Setaria.</title>
        <authorList>
            <person name="Bennetzen J.L."/>
            <person name="Schmutz J."/>
            <person name="Wang H."/>
            <person name="Percifield R."/>
            <person name="Hawkins J."/>
            <person name="Pontaroli A.C."/>
            <person name="Estep M."/>
            <person name="Feng L."/>
            <person name="Vaughn J.N."/>
            <person name="Grimwood J."/>
            <person name="Jenkins J."/>
            <person name="Barry K."/>
            <person name="Lindquist E."/>
            <person name="Hellsten U."/>
            <person name="Deshpande S."/>
            <person name="Wang X."/>
            <person name="Wu X."/>
            <person name="Mitros T."/>
            <person name="Triplett J."/>
            <person name="Yang X."/>
            <person name="Ye C.Y."/>
            <person name="Mauro-Herrera M."/>
            <person name="Wang L."/>
            <person name="Li P."/>
            <person name="Sharma M."/>
            <person name="Sharma R."/>
            <person name="Ronald P.C."/>
            <person name="Panaud O."/>
            <person name="Kellogg E.A."/>
            <person name="Brutnell T.P."/>
            <person name="Doust A.N."/>
            <person name="Tuskan G.A."/>
            <person name="Rokhsar D."/>
            <person name="Devos K.M."/>
        </authorList>
    </citation>
    <scope>NUCLEOTIDE SEQUENCE [LARGE SCALE GENOMIC DNA]</scope>
    <source>
        <strain evidence="2">cv. Yugu1</strain>
    </source>
</reference>
<accession>K3XTM9</accession>
<evidence type="ECO:0000313" key="2">
    <source>
        <dbReference type="Proteomes" id="UP000004995"/>
    </source>
</evidence>
<protein>
    <submittedName>
        <fullName evidence="1">Uncharacterized protein</fullName>
    </submittedName>
</protein>
<dbReference type="EMBL" id="AGNK02003404">
    <property type="status" value="NOT_ANNOTATED_CDS"/>
    <property type="molecule type" value="Genomic_DNA"/>
</dbReference>
<dbReference type="AlphaFoldDB" id="K3XTM9"/>
<sequence>MLILASNKLAASRQVVIAFSREGDYVGCKASQRKKKNVRFKDWARAGVFKPVLHNLHKPDCGENKLIVNTMQFTFPPIWFGLVCASPV</sequence>
<dbReference type="Gramene" id="KQL08023">
    <property type="protein sequence ID" value="KQL08023"/>
    <property type="gene ID" value="SETIT_005286mg"/>
</dbReference>